<comment type="caution">
    <text evidence="3">The sequence shown here is derived from an EMBL/GenBank/DDBJ whole genome shotgun (WGS) entry which is preliminary data.</text>
</comment>
<dbReference type="AlphaFoldDB" id="A0AAE3DZK0"/>
<dbReference type="Pfam" id="PF04984">
    <property type="entry name" value="Phage_sheath_1"/>
    <property type="match status" value="1"/>
</dbReference>
<comment type="similarity">
    <text evidence="1">Belongs to the myoviridae tail sheath protein family.</text>
</comment>
<gene>
    <name evidence="3" type="ORF">LKE05_08085</name>
</gene>
<sequence length="473" mass="51412">MGYVYEDGKEYPRAGVYRRSSNGNVNNAVASALDGIGALPIKSDWGPLNEVTIHEIGTSDVTMKNTYGTGGTMSVAEAYMDGGLDKLYLVRLGTGGKSGKIELKSNETKAVTLTLKYPGTHEFTVSVRDKLGAESTRELVIYDGAKEVETITFTSGTGEPKALEKAVEDVQSNYITAKAEDGVTDAITDVSQQPFEGGENPTATTADYSTAFEAFEPYYYNTIALDTVDSDVQALLIEYINTSFKDGNLAIAVIGDKGSVDINKRMENASKIDNYPIVYFASDFINSDGETVSGPEAIAKAAGVIAATPSSKSIVRTEMPGAAKLTERLKNSQYENAVRNGLLLLSVNADGKVVFDSGVNTLINPDEEKQDNGWKKIKRAKVRHETFYRLDCEMDKLIGKVNGTKDGIANVIQRGQAVLDTMADEGKLIDPTFKLDTNKGYGADYGYFVVNAVDVDTLERIFIHYKWKYSENS</sequence>
<evidence type="ECO:0000256" key="1">
    <source>
        <dbReference type="ARBA" id="ARBA00008005"/>
    </source>
</evidence>
<protein>
    <submittedName>
        <fullName evidence="3">Phage tail sheath subtilisin-like domain-containing protein</fullName>
    </submittedName>
</protein>
<evidence type="ECO:0000259" key="2">
    <source>
        <dbReference type="Pfam" id="PF04984"/>
    </source>
</evidence>
<dbReference type="Proteomes" id="UP001198242">
    <property type="component" value="Unassembled WGS sequence"/>
</dbReference>
<feature type="domain" description="Tail sheath protein subtilisin-like" evidence="2">
    <location>
        <begin position="203"/>
        <end position="361"/>
    </location>
</feature>
<dbReference type="RefSeq" id="WP_308456491.1">
    <property type="nucleotide sequence ID" value="NZ_JAJEQM010000010.1"/>
</dbReference>
<dbReference type="Gene3D" id="3.40.50.11790">
    <property type="match status" value="1"/>
</dbReference>
<dbReference type="Gene3D" id="3.30.1370.220">
    <property type="match status" value="1"/>
</dbReference>
<name>A0AAE3DZK0_9FIRM</name>
<evidence type="ECO:0000313" key="4">
    <source>
        <dbReference type="Proteomes" id="UP001198242"/>
    </source>
</evidence>
<dbReference type="EMBL" id="JAJEQM010000010">
    <property type="protein sequence ID" value="MCC2210746.1"/>
    <property type="molecule type" value="Genomic_DNA"/>
</dbReference>
<reference evidence="3 4" key="1">
    <citation type="submission" date="2021-10" db="EMBL/GenBank/DDBJ databases">
        <title>Anaerobic single-cell dispensing facilitates the cultivation of human gut bacteria.</title>
        <authorList>
            <person name="Afrizal A."/>
        </authorList>
    </citation>
    <scope>NUCLEOTIDE SEQUENCE [LARGE SCALE GENOMIC DNA]</scope>
    <source>
        <strain evidence="3 4">CLA-AA-H232</strain>
    </source>
</reference>
<proteinExistence type="inferred from homology"/>
<evidence type="ECO:0000313" key="3">
    <source>
        <dbReference type="EMBL" id="MCC2210746.1"/>
    </source>
</evidence>
<dbReference type="InterPro" id="IPR035089">
    <property type="entry name" value="Phage_sheath_subtilisin"/>
</dbReference>
<organism evidence="3 4">
    <name type="scientific">Hominilimicola fabiformis</name>
    <dbReference type="NCBI Taxonomy" id="2885356"/>
    <lineage>
        <taxon>Bacteria</taxon>
        <taxon>Bacillati</taxon>
        <taxon>Bacillota</taxon>
        <taxon>Clostridia</taxon>
        <taxon>Eubacteriales</taxon>
        <taxon>Oscillospiraceae</taxon>
        <taxon>Hominilimicola</taxon>
    </lineage>
</organism>
<keyword evidence="4" id="KW-1185">Reference proteome</keyword>
<accession>A0AAE3DZK0</accession>